<dbReference type="InterPro" id="IPR010730">
    <property type="entry name" value="HET"/>
</dbReference>
<reference evidence="3 4" key="1">
    <citation type="submission" date="2024-01" db="EMBL/GenBank/DDBJ databases">
        <title>Complete genome of Cladobotryum mycophilum ATHUM6906.</title>
        <authorList>
            <person name="Christinaki A.C."/>
            <person name="Myridakis A.I."/>
            <person name="Kouvelis V.N."/>
        </authorList>
    </citation>
    <scope>NUCLEOTIDE SEQUENCE [LARGE SCALE GENOMIC DNA]</scope>
    <source>
        <strain evidence="3 4">ATHUM6906</strain>
    </source>
</reference>
<evidence type="ECO:0000256" key="1">
    <source>
        <dbReference type="SAM" id="MobiDB-lite"/>
    </source>
</evidence>
<sequence>MPCEACAAIHFRPLKSHDFRQPQLFHVLHRNRQSFNKSLSEGCHLCLLISSQLDEYESDSDICDTLQAYIVLLRSGNVTNTTRVGDIRSIRVASRLGTAVLDVIQPLPDLYAFLQRGPDARSTNTSPSPQSTGRRPRKRRRLAVKKTTKTSNHDDVQDSSTEVSTGSSTNLRLAQIWLNECRKQHPQCRIDTPVTTKTPLPTRLINVEDINKPFLEEAGPNTKDPYIALSYTWGNNKRSLTLKSNYESYQHCLPVDDMPNTFADVIKVTKALDYKYVWIDAFCVIQDDSHDLERELPKMGDIYRYAEFTIYAEGAQSSQSGLFFNRNPLTYRPCNISITTTTDKGSVSEDLTVATTCNGPDYLKSRGWILQERVLSARRLVFGQQMAWSCIAGEAQETKPVMRSRPPYPKSSVFGTLEKMRLTINATKTIVEAQKKQDRIECFDVWYEMLEEYSNTELTMASDNLRALSGLAPLFHEAVGASYLAGVWKEDIQHGLAWYVCLNDERSVSKLTDGPSWSWASVGKVRIQFRSWRGASGCVVKSGAELRDASCKLFDTANPFGAVGRGLLTMFAPLREAVLQHTSDFATRRIEQCYGGESAGFQGVDTREHPRYPALLLDPATKQPLAEAALDKPWAWLPSHEDPTESPSTSAPERRVWCMLLHVQRFREGFRSALLVLEKSKAEPGMYCRIGLGFLCEDNSAWFGIQDEQGVSLEQWMTMNPNEDEIYSLLVVSWADAFLPERALA</sequence>
<feature type="compositionally biased region" description="Basic residues" evidence="1">
    <location>
        <begin position="134"/>
        <end position="148"/>
    </location>
</feature>
<feature type="compositionally biased region" description="Polar residues" evidence="1">
    <location>
        <begin position="158"/>
        <end position="167"/>
    </location>
</feature>
<feature type="region of interest" description="Disordered" evidence="1">
    <location>
        <begin position="115"/>
        <end position="167"/>
    </location>
</feature>
<organism evidence="3 4">
    <name type="scientific">Cladobotryum mycophilum</name>
    <dbReference type="NCBI Taxonomy" id="491253"/>
    <lineage>
        <taxon>Eukaryota</taxon>
        <taxon>Fungi</taxon>
        <taxon>Dikarya</taxon>
        <taxon>Ascomycota</taxon>
        <taxon>Pezizomycotina</taxon>
        <taxon>Sordariomycetes</taxon>
        <taxon>Hypocreomycetidae</taxon>
        <taxon>Hypocreales</taxon>
        <taxon>Hypocreaceae</taxon>
        <taxon>Cladobotryum</taxon>
    </lineage>
</organism>
<accession>A0ABR0SNU6</accession>
<feature type="domain" description="Heterokaryon incompatibility" evidence="2">
    <location>
        <begin position="226"/>
        <end position="372"/>
    </location>
</feature>
<protein>
    <recommendedName>
        <fullName evidence="2">Heterokaryon incompatibility domain-containing protein</fullName>
    </recommendedName>
</protein>
<name>A0ABR0SNU6_9HYPO</name>
<comment type="caution">
    <text evidence="3">The sequence shown here is derived from an EMBL/GenBank/DDBJ whole genome shotgun (WGS) entry which is preliminary data.</text>
</comment>
<dbReference type="Pfam" id="PF06985">
    <property type="entry name" value="HET"/>
    <property type="match status" value="1"/>
</dbReference>
<feature type="compositionally biased region" description="Polar residues" evidence="1">
    <location>
        <begin position="121"/>
        <end position="133"/>
    </location>
</feature>
<dbReference type="Proteomes" id="UP001338125">
    <property type="component" value="Unassembled WGS sequence"/>
</dbReference>
<evidence type="ECO:0000259" key="2">
    <source>
        <dbReference type="Pfam" id="PF06985"/>
    </source>
</evidence>
<gene>
    <name evidence="3" type="ORF">PT974_07272</name>
</gene>
<evidence type="ECO:0000313" key="3">
    <source>
        <dbReference type="EMBL" id="KAK5993835.1"/>
    </source>
</evidence>
<evidence type="ECO:0000313" key="4">
    <source>
        <dbReference type="Proteomes" id="UP001338125"/>
    </source>
</evidence>
<keyword evidence="4" id="KW-1185">Reference proteome</keyword>
<proteinExistence type="predicted"/>
<dbReference type="EMBL" id="JAVFKD010000012">
    <property type="protein sequence ID" value="KAK5993835.1"/>
    <property type="molecule type" value="Genomic_DNA"/>
</dbReference>
<dbReference type="PANTHER" id="PTHR33112">
    <property type="entry name" value="DOMAIN PROTEIN, PUTATIVE-RELATED"/>
    <property type="match status" value="1"/>
</dbReference>
<dbReference type="PANTHER" id="PTHR33112:SF16">
    <property type="entry name" value="HETEROKARYON INCOMPATIBILITY DOMAIN-CONTAINING PROTEIN"/>
    <property type="match status" value="1"/>
</dbReference>